<accession>A0A4Z0ZP75</accession>
<proteinExistence type="inferred from homology"/>
<dbReference type="InterPro" id="IPR011322">
    <property type="entry name" value="N-reg_PII-like_a/b"/>
</dbReference>
<dbReference type="Pfam" id="PF03091">
    <property type="entry name" value="CutA1"/>
    <property type="match status" value="1"/>
</dbReference>
<evidence type="ECO:0000256" key="1">
    <source>
        <dbReference type="ARBA" id="ARBA00010169"/>
    </source>
</evidence>
<comment type="caution">
    <text evidence="2">The sequence shown here is derived from an EMBL/GenBank/DDBJ whole genome shotgun (WGS) entry which is preliminary data.</text>
</comment>
<comment type="similarity">
    <text evidence="1">Belongs to the CutA family.</text>
</comment>
<dbReference type="Gene3D" id="3.30.70.120">
    <property type="match status" value="1"/>
</dbReference>
<dbReference type="SUPFAM" id="SSF54913">
    <property type="entry name" value="GlnB-like"/>
    <property type="match status" value="1"/>
</dbReference>
<dbReference type="GO" id="GO:0010038">
    <property type="term" value="P:response to metal ion"/>
    <property type="evidence" value="ECO:0007669"/>
    <property type="project" value="InterPro"/>
</dbReference>
<dbReference type="Proteomes" id="UP000297567">
    <property type="component" value="Unassembled WGS sequence"/>
</dbReference>
<dbReference type="RefSeq" id="WP_135644855.1">
    <property type="nucleotide sequence ID" value="NZ_RQGH01000033.1"/>
</dbReference>
<dbReference type="EMBL" id="RQGH01000033">
    <property type="protein sequence ID" value="TGL59966.1"/>
    <property type="molecule type" value="Genomic_DNA"/>
</dbReference>
<dbReference type="InterPro" id="IPR004323">
    <property type="entry name" value="Ion_tolerance_CutA"/>
</dbReference>
<sequence length="107" mass="12418">MDLEVEFVTVYTTFPNKEEAKQCAKILIGERLIACANLIDKMESIYVWNDTLEESMETVCLFKTTKEKSEPLIQRLGEIHSYVTPCIVVWPILSGNKDYLDWIRKSL</sequence>
<dbReference type="InterPro" id="IPR015867">
    <property type="entry name" value="N-reg_PII/ATP_PRibTrfase_C"/>
</dbReference>
<protein>
    <submittedName>
        <fullName evidence="2">Divalent-cation tolerance protein CutA</fullName>
    </submittedName>
</protein>
<dbReference type="PANTHER" id="PTHR23419">
    <property type="entry name" value="DIVALENT CATION TOLERANCE CUTA-RELATED"/>
    <property type="match status" value="1"/>
</dbReference>
<dbReference type="GO" id="GO:0005507">
    <property type="term" value="F:copper ion binding"/>
    <property type="evidence" value="ECO:0007669"/>
    <property type="project" value="TreeGrafter"/>
</dbReference>
<organism evidence="2 3">
    <name type="scientific">Leptospira jelokensis</name>
    <dbReference type="NCBI Taxonomy" id="2484931"/>
    <lineage>
        <taxon>Bacteria</taxon>
        <taxon>Pseudomonadati</taxon>
        <taxon>Spirochaetota</taxon>
        <taxon>Spirochaetia</taxon>
        <taxon>Leptospirales</taxon>
        <taxon>Leptospiraceae</taxon>
        <taxon>Leptospira</taxon>
    </lineage>
</organism>
<gene>
    <name evidence="2" type="ORF">EHQ62_16535</name>
</gene>
<name>A0A4Z0ZP75_9LEPT</name>
<keyword evidence="3" id="KW-1185">Reference proteome</keyword>
<dbReference type="AlphaFoldDB" id="A0A4Z0ZP75"/>
<evidence type="ECO:0000313" key="2">
    <source>
        <dbReference type="EMBL" id="TGL59966.1"/>
    </source>
</evidence>
<dbReference type="PANTHER" id="PTHR23419:SF8">
    <property type="entry name" value="FI09726P"/>
    <property type="match status" value="1"/>
</dbReference>
<evidence type="ECO:0000313" key="3">
    <source>
        <dbReference type="Proteomes" id="UP000297567"/>
    </source>
</evidence>
<reference evidence="2" key="1">
    <citation type="journal article" date="2019" name="PLoS Negl. Trop. Dis.">
        <title>Revisiting the worldwide diversity of Leptospira species in the environment.</title>
        <authorList>
            <person name="Vincent A.T."/>
            <person name="Schiettekatte O."/>
            <person name="Bourhy P."/>
            <person name="Veyrier F.J."/>
            <person name="Picardeau M."/>
        </authorList>
    </citation>
    <scope>NUCLEOTIDE SEQUENCE [LARGE SCALE GENOMIC DNA]</scope>
    <source>
        <strain evidence="2">201702451</strain>
    </source>
</reference>